<dbReference type="PROSITE" id="PS50928">
    <property type="entry name" value="ABC_TM1"/>
    <property type="match status" value="1"/>
</dbReference>
<dbReference type="CDD" id="cd06261">
    <property type="entry name" value="TM_PBP2"/>
    <property type="match status" value="1"/>
</dbReference>
<keyword evidence="3" id="KW-1003">Cell membrane</keyword>
<keyword evidence="2 7" id="KW-0813">Transport</keyword>
<evidence type="ECO:0000256" key="2">
    <source>
        <dbReference type="ARBA" id="ARBA00022448"/>
    </source>
</evidence>
<dbReference type="Proteomes" id="UP001449225">
    <property type="component" value="Unassembled WGS sequence"/>
</dbReference>
<sequence>MLNRIKPLQGALPYFIAGLAIITVWQIVVFLLQPSPAILPSPFKTANTLWELIQSGELFIHISASLSRVVSAWCLAALIAIPLGLIQGTNARFEKVFDPVVELFRPISPLAWIPLAILWFGIGESGKIFIIFVATFFPMLLNTVSGVKAVDPVMIRAGKILGCDSSFKLFIKVILPAAMPTILVGMRIAFGTGWAAIIAAELVAAQNGLGFLISDGMEILRSDLVLAGMVVIGVLGVLIDSIFRLIGKKVNWGQS</sequence>
<keyword evidence="10" id="KW-1185">Reference proteome</keyword>
<dbReference type="SUPFAM" id="SSF161098">
    <property type="entry name" value="MetI-like"/>
    <property type="match status" value="1"/>
</dbReference>
<feature type="transmembrane region" description="Helical" evidence="7">
    <location>
        <begin position="224"/>
        <end position="246"/>
    </location>
</feature>
<dbReference type="Gene3D" id="1.10.3720.10">
    <property type="entry name" value="MetI-like"/>
    <property type="match status" value="1"/>
</dbReference>
<proteinExistence type="inferred from homology"/>
<evidence type="ECO:0000256" key="7">
    <source>
        <dbReference type="RuleBase" id="RU363032"/>
    </source>
</evidence>
<dbReference type="Pfam" id="PF00528">
    <property type="entry name" value="BPD_transp_1"/>
    <property type="match status" value="1"/>
</dbReference>
<evidence type="ECO:0000256" key="3">
    <source>
        <dbReference type="ARBA" id="ARBA00022475"/>
    </source>
</evidence>
<feature type="transmembrane region" description="Helical" evidence="7">
    <location>
        <begin position="58"/>
        <end position="83"/>
    </location>
</feature>
<keyword evidence="4 7" id="KW-0812">Transmembrane</keyword>
<accession>A0ABU9TSP8</accession>
<feature type="transmembrane region" description="Helical" evidence="7">
    <location>
        <begin position="103"/>
        <end position="122"/>
    </location>
</feature>
<protein>
    <submittedName>
        <fullName evidence="9">ABC transporter permease</fullName>
    </submittedName>
</protein>
<organism evidence="9 10">
    <name type="scientific">Neptuniibacter pectenicola</name>
    <dbReference type="NCBI Taxonomy" id="1806669"/>
    <lineage>
        <taxon>Bacteria</taxon>
        <taxon>Pseudomonadati</taxon>
        <taxon>Pseudomonadota</taxon>
        <taxon>Gammaproteobacteria</taxon>
        <taxon>Oceanospirillales</taxon>
        <taxon>Oceanospirillaceae</taxon>
        <taxon>Neptuniibacter</taxon>
    </lineage>
</organism>
<feature type="transmembrane region" description="Helical" evidence="7">
    <location>
        <begin position="12"/>
        <end position="32"/>
    </location>
</feature>
<reference evidence="9 10" key="1">
    <citation type="submission" date="2024-03" db="EMBL/GenBank/DDBJ databases">
        <title>Community enrichment and isolation of bacterial strains for fucoidan degradation.</title>
        <authorList>
            <person name="Sichert A."/>
        </authorList>
    </citation>
    <scope>NUCLEOTIDE SEQUENCE [LARGE SCALE GENOMIC DNA]</scope>
    <source>
        <strain evidence="9 10">AS76</strain>
    </source>
</reference>
<feature type="transmembrane region" description="Helical" evidence="7">
    <location>
        <begin position="128"/>
        <end position="149"/>
    </location>
</feature>
<comment type="subcellular location">
    <subcellularLocation>
        <location evidence="1 7">Cell membrane</location>
        <topology evidence="1 7">Multi-pass membrane protein</topology>
    </subcellularLocation>
</comment>
<evidence type="ECO:0000256" key="5">
    <source>
        <dbReference type="ARBA" id="ARBA00022989"/>
    </source>
</evidence>
<comment type="similarity">
    <text evidence="7">Belongs to the binding-protein-dependent transport system permease family.</text>
</comment>
<evidence type="ECO:0000313" key="9">
    <source>
        <dbReference type="EMBL" id="MEM5536538.1"/>
    </source>
</evidence>
<dbReference type="InterPro" id="IPR035906">
    <property type="entry name" value="MetI-like_sf"/>
</dbReference>
<name>A0ABU9TSP8_9GAMM</name>
<dbReference type="PANTHER" id="PTHR30151">
    <property type="entry name" value="ALKANE SULFONATE ABC TRANSPORTER-RELATED, MEMBRANE SUBUNIT"/>
    <property type="match status" value="1"/>
</dbReference>
<evidence type="ECO:0000256" key="4">
    <source>
        <dbReference type="ARBA" id="ARBA00022692"/>
    </source>
</evidence>
<comment type="caution">
    <text evidence="9">The sequence shown here is derived from an EMBL/GenBank/DDBJ whole genome shotgun (WGS) entry which is preliminary data.</text>
</comment>
<evidence type="ECO:0000256" key="1">
    <source>
        <dbReference type="ARBA" id="ARBA00004651"/>
    </source>
</evidence>
<evidence type="ECO:0000259" key="8">
    <source>
        <dbReference type="PROSITE" id="PS50928"/>
    </source>
</evidence>
<evidence type="ECO:0000313" key="10">
    <source>
        <dbReference type="Proteomes" id="UP001449225"/>
    </source>
</evidence>
<gene>
    <name evidence="9" type="ORF">WNY58_09055</name>
</gene>
<keyword evidence="5 7" id="KW-1133">Transmembrane helix</keyword>
<feature type="domain" description="ABC transmembrane type-1" evidence="8">
    <location>
        <begin position="62"/>
        <end position="243"/>
    </location>
</feature>
<dbReference type="InterPro" id="IPR000515">
    <property type="entry name" value="MetI-like"/>
</dbReference>
<dbReference type="RefSeq" id="WP_342854340.1">
    <property type="nucleotide sequence ID" value="NZ_JBBMRA010000007.1"/>
</dbReference>
<keyword evidence="6 7" id="KW-0472">Membrane</keyword>
<dbReference type="EMBL" id="JBBMRA010000007">
    <property type="protein sequence ID" value="MEM5536538.1"/>
    <property type="molecule type" value="Genomic_DNA"/>
</dbReference>
<evidence type="ECO:0000256" key="6">
    <source>
        <dbReference type="ARBA" id="ARBA00023136"/>
    </source>
</evidence>
<dbReference type="PANTHER" id="PTHR30151:SF0">
    <property type="entry name" value="ABC TRANSPORTER PERMEASE PROTEIN MJ0413-RELATED"/>
    <property type="match status" value="1"/>
</dbReference>
<feature type="transmembrane region" description="Helical" evidence="7">
    <location>
        <begin position="194"/>
        <end position="212"/>
    </location>
</feature>